<dbReference type="Pfam" id="PF00372">
    <property type="entry name" value="Hemocyanin_M"/>
    <property type="match status" value="1"/>
</dbReference>
<gene>
    <name evidence="7" type="primary">Arp3</name>
</gene>
<dbReference type="InterPro" id="IPR008922">
    <property type="entry name" value="Di-copper_centre_dom_sf"/>
</dbReference>
<dbReference type="Gene3D" id="2.60.40.1520">
    <property type="entry name" value="Hemocyanin, C-terminal domain"/>
    <property type="match status" value="1"/>
</dbReference>
<keyword evidence="1" id="KW-0758">Storage protein</keyword>
<evidence type="ECO:0000256" key="3">
    <source>
        <dbReference type="SAM" id="SignalP"/>
    </source>
</evidence>
<evidence type="ECO:0000259" key="5">
    <source>
        <dbReference type="Pfam" id="PF03722"/>
    </source>
</evidence>
<dbReference type="PANTHER" id="PTHR11511">
    <property type="entry name" value="LARVAL STORAGE PROTEIN/PHENOLOXIDASE"/>
    <property type="match status" value="1"/>
</dbReference>
<feature type="domain" description="Hemocyanin middle" evidence="4">
    <location>
        <begin position="162"/>
        <end position="439"/>
    </location>
</feature>
<comment type="similarity">
    <text evidence="2">Belongs to the hemocyanin family.</text>
</comment>
<sequence>MDRVLLLCSLALFVAGGLCDPIRHAKTPKQGDKTFLQRQVEIANLFHHIHEPICFTEQTEVLNTQKFDWNVEHYSNVTAVKIYVDITKCGLIPRGVPFTFLEGSHKFEAVTLFHVLFSAKDYQTFYKTAVWARQHVNEFLFVHVLTVVVLNRHDTQGIVIPPLYEIFPSFFNNAEIMTTAQRINTHGHRWVEHYPHTFVHNKDVVIQANYTFWPYYTSQQVLVDYFTHDHGLNTWYYNQFLMYPSWLGGKTVHLVNDRRGEWFWFMHKQLMTRYYMERLSNGLPEITELSWNSPVVEGVTSGLVYPNGIPFPVRQNYFDIEEHPEYTELLTKIQDYEHRIRDVIDKGYVEMMNGAPITLRTPQAIDIIGRLIESNVDSPDAQYFRDFISLWKTVLGNSVWHHSTNHDANLVVPGVLDHYHTALRDPAFYMLWKRVLAIFDQFFHHLPLYKRHELALPSVEITNVDVGKMVTYFENSYVNISNYLYLENHEAEHQHDHVSVLVQRPRLNHKVFTVKVNVKCADATRPVLVRFFLAPKYNSEGHEIPIHENYENFLQLDEFVYELKQGENEIHRDSTENVWMIDDWHSYHDIRTSAYEALHGSGKFELDSRQQFDGFPSRLLLPKGRVGGMPFIFLVHITEHKTPQVTYGTGFDPTVSLGLGSGARHLTDLPMGFPVDRPLHTWQIVGLKNLVMKDVMIHHKHTAEMTVTHLE</sequence>
<dbReference type="SUPFAM" id="SSF81296">
    <property type="entry name" value="E set domains"/>
    <property type="match status" value="1"/>
</dbReference>
<dbReference type="InterPro" id="IPR037020">
    <property type="entry name" value="Hemocyanin_C_sf"/>
</dbReference>
<dbReference type="InterPro" id="IPR013788">
    <property type="entry name" value="Hemocyanin/hexamerin"/>
</dbReference>
<dbReference type="EMBL" id="MW244694">
    <property type="protein sequence ID" value="QRN45228.1"/>
    <property type="molecule type" value="mRNA"/>
</dbReference>
<dbReference type="PROSITE" id="PS00210">
    <property type="entry name" value="HEMOCYANIN_2"/>
    <property type="match status" value="1"/>
</dbReference>
<dbReference type="InterPro" id="IPR014756">
    <property type="entry name" value="Ig_E-set"/>
</dbReference>
<evidence type="ECO:0000259" key="4">
    <source>
        <dbReference type="Pfam" id="PF00372"/>
    </source>
</evidence>
<evidence type="ECO:0000259" key="6">
    <source>
        <dbReference type="Pfam" id="PF03723"/>
    </source>
</evidence>
<feature type="signal peptide" evidence="3">
    <location>
        <begin position="1"/>
        <end position="19"/>
    </location>
</feature>
<name>A0A891XHI6_TINBI</name>
<dbReference type="SUPFAM" id="SSF48056">
    <property type="entry name" value="Di-copper centre-containing domain"/>
    <property type="match status" value="1"/>
</dbReference>
<evidence type="ECO:0000256" key="1">
    <source>
        <dbReference type="ARBA" id="ARBA00022761"/>
    </source>
</evidence>
<feature type="chain" id="PRO_5032852160" evidence="3">
    <location>
        <begin position="20"/>
        <end position="711"/>
    </location>
</feature>
<dbReference type="AlphaFoldDB" id="A0A891XHI6"/>
<dbReference type="Pfam" id="PF03722">
    <property type="entry name" value="Hemocyanin_N"/>
    <property type="match status" value="1"/>
</dbReference>
<dbReference type="InterPro" id="IPR000896">
    <property type="entry name" value="Hemocyanin/hexamerin_mid_dom"/>
</dbReference>
<proteinExistence type="evidence at transcript level"/>
<dbReference type="InterPro" id="IPR005204">
    <property type="entry name" value="Hemocyanin_N"/>
</dbReference>
<dbReference type="Gene3D" id="1.20.1370.10">
    <property type="entry name" value="Hemocyanin, N-terminal domain"/>
    <property type="match status" value="1"/>
</dbReference>
<dbReference type="Pfam" id="PF03723">
    <property type="entry name" value="Hemocyanin_C"/>
    <property type="match status" value="1"/>
</dbReference>
<dbReference type="SUPFAM" id="SSF48050">
    <property type="entry name" value="Hemocyanin, N-terminal domain"/>
    <property type="match status" value="1"/>
</dbReference>
<dbReference type="Gene3D" id="1.10.1280.10">
    <property type="entry name" value="Di-copper center containing domain from catechol oxidase"/>
    <property type="match status" value="1"/>
</dbReference>
<organism evidence="7">
    <name type="scientific">Tineola bisselliella</name>
    <name type="common">Webbing clothes moth</name>
    <name type="synonym">Tinea bisselliella</name>
    <dbReference type="NCBI Taxonomy" id="93883"/>
    <lineage>
        <taxon>Eukaryota</taxon>
        <taxon>Metazoa</taxon>
        <taxon>Ecdysozoa</taxon>
        <taxon>Arthropoda</taxon>
        <taxon>Hexapoda</taxon>
        <taxon>Insecta</taxon>
        <taxon>Pterygota</taxon>
        <taxon>Neoptera</taxon>
        <taxon>Endopterygota</taxon>
        <taxon>Lepidoptera</taxon>
        <taxon>Glossata</taxon>
        <taxon>Ditrysia</taxon>
        <taxon>Tineoidea</taxon>
        <taxon>Tineidae</taxon>
        <taxon>Tineinae</taxon>
        <taxon>Tineola</taxon>
    </lineage>
</organism>
<dbReference type="PANTHER" id="PTHR11511:SF5">
    <property type="entry name" value="FAT-BODY PROTEIN 1-RELATED"/>
    <property type="match status" value="1"/>
</dbReference>
<dbReference type="InterPro" id="IPR005203">
    <property type="entry name" value="Hemocyanin_C"/>
</dbReference>
<dbReference type="InterPro" id="IPR036697">
    <property type="entry name" value="Hemocyanin_N_sf"/>
</dbReference>
<feature type="domain" description="Hemocyanin N-terminal" evidence="5">
    <location>
        <begin position="35"/>
        <end position="157"/>
    </location>
</feature>
<feature type="domain" description="Hemocyanin C-terminal" evidence="6">
    <location>
        <begin position="449"/>
        <end position="699"/>
    </location>
</feature>
<reference evidence="7" key="1">
    <citation type="journal article" name="Insect Biochem. Mol. Biol.">
        <title>Silk of the common clothes moth, Tineola bisselliella, a cosmopolitan pest belonging to the basal ditrysian moth line.</title>
        <authorList>
            <person name="Rouhova L."/>
            <person name="Kludkiewicz B."/>
            <person name="Sehadova H."/>
            <person name="Sery M."/>
            <person name="Kucerova L."/>
            <person name="Konik P."/>
            <person name="Zurovec M."/>
        </authorList>
    </citation>
    <scope>NUCLEOTIDE SEQUENCE</scope>
    <source>
        <tissue evidence="7">Silk glands</tissue>
    </source>
</reference>
<protein>
    <submittedName>
        <fullName evidence="7">Arylphorin 3</fullName>
    </submittedName>
</protein>
<dbReference type="GO" id="GO:0005615">
    <property type="term" value="C:extracellular space"/>
    <property type="evidence" value="ECO:0007669"/>
    <property type="project" value="UniProtKB-ARBA"/>
</dbReference>
<evidence type="ECO:0000256" key="2">
    <source>
        <dbReference type="ARBA" id="ARBA00038082"/>
    </source>
</evidence>
<evidence type="ECO:0000313" key="7">
    <source>
        <dbReference type="EMBL" id="QRN45228.1"/>
    </source>
</evidence>
<dbReference type="PRINTS" id="PR00187">
    <property type="entry name" value="HAEMOCYANIN"/>
</dbReference>
<accession>A0A891XHI6</accession>
<keyword evidence="3" id="KW-0732">Signal</keyword>
<dbReference type="GO" id="GO:0045735">
    <property type="term" value="F:nutrient reservoir activity"/>
    <property type="evidence" value="ECO:0007669"/>
    <property type="project" value="UniProtKB-KW"/>
</dbReference>